<organism evidence="2 3">
    <name type="scientific">Candidatus Methanocrinis natronophilus</name>
    <dbReference type="NCBI Taxonomy" id="3033396"/>
    <lineage>
        <taxon>Archaea</taxon>
        <taxon>Methanobacteriati</taxon>
        <taxon>Methanobacteriota</taxon>
        <taxon>Stenosarchaea group</taxon>
        <taxon>Methanomicrobia</taxon>
        <taxon>Methanotrichales</taxon>
        <taxon>Methanotrichaceae</taxon>
        <taxon>Methanocrinis</taxon>
    </lineage>
</organism>
<gene>
    <name evidence="2" type="ORF">P0O15_00670</name>
</gene>
<keyword evidence="3" id="KW-1185">Reference proteome</keyword>
<protein>
    <submittedName>
        <fullName evidence="2">Uncharacterized protein</fullName>
    </submittedName>
</protein>
<dbReference type="SUPFAM" id="SSF50182">
    <property type="entry name" value="Sm-like ribonucleoproteins"/>
    <property type="match status" value="1"/>
</dbReference>
<dbReference type="EMBL" id="JARFPK010000002">
    <property type="protein sequence ID" value="MDF0589692.1"/>
    <property type="molecule type" value="Genomic_DNA"/>
</dbReference>
<comment type="caution">
    <text evidence="2">The sequence shown here is derived from an EMBL/GenBank/DDBJ whole genome shotgun (WGS) entry which is preliminary data.</text>
</comment>
<evidence type="ECO:0000256" key="1">
    <source>
        <dbReference type="SAM" id="MobiDB-lite"/>
    </source>
</evidence>
<proteinExistence type="predicted"/>
<reference evidence="2 3" key="1">
    <citation type="submission" date="2023-03" db="EMBL/GenBank/DDBJ databases">
        <title>WGS of Methanotrichaceae archaeon Mx.</title>
        <authorList>
            <person name="Sorokin D.Y."/>
            <person name="Merkel A.Y."/>
        </authorList>
    </citation>
    <scope>NUCLEOTIDE SEQUENCE [LARGE SCALE GENOMIC DNA]</scope>
    <source>
        <strain evidence="2 3">Mx</strain>
    </source>
</reference>
<accession>A0ABT5X533</accession>
<feature type="compositionally biased region" description="Basic and acidic residues" evidence="1">
    <location>
        <begin position="1"/>
        <end position="15"/>
    </location>
</feature>
<name>A0ABT5X533_9EURY</name>
<evidence type="ECO:0000313" key="2">
    <source>
        <dbReference type="EMBL" id="MDF0589692.1"/>
    </source>
</evidence>
<dbReference type="InterPro" id="IPR010920">
    <property type="entry name" value="LSM_dom_sf"/>
</dbReference>
<evidence type="ECO:0000313" key="3">
    <source>
        <dbReference type="Proteomes" id="UP001220010"/>
    </source>
</evidence>
<dbReference type="Proteomes" id="UP001220010">
    <property type="component" value="Unassembled WGS sequence"/>
</dbReference>
<dbReference type="Gene3D" id="2.30.30.100">
    <property type="match status" value="1"/>
</dbReference>
<dbReference type="RefSeq" id="WP_316965454.1">
    <property type="nucleotide sequence ID" value="NZ_JARFPK010000002.1"/>
</dbReference>
<sequence length="101" mass="11162">MGDNAEIDRNADDHAATIMDASKAEKKASSPPQFIPEISSGPIMIRMKDGRPIKGVLEAQNLYQLLLDLGHGKKMIVFKGAISSIEYEVKPKKEKPAVQKW</sequence>
<feature type="region of interest" description="Disordered" evidence="1">
    <location>
        <begin position="1"/>
        <end position="35"/>
    </location>
</feature>